<reference evidence="2" key="1">
    <citation type="journal article" date="2020" name="Stud. Mycol.">
        <title>101 Dothideomycetes genomes: a test case for predicting lifestyles and emergence of pathogens.</title>
        <authorList>
            <person name="Haridas S."/>
            <person name="Albert R."/>
            <person name="Binder M."/>
            <person name="Bloem J."/>
            <person name="Labutti K."/>
            <person name="Salamov A."/>
            <person name="Andreopoulos B."/>
            <person name="Baker S."/>
            <person name="Barry K."/>
            <person name="Bills G."/>
            <person name="Bluhm B."/>
            <person name="Cannon C."/>
            <person name="Castanera R."/>
            <person name="Culley D."/>
            <person name="Daum C."/>
            <person name="Ezra D."/>
            <person name="Gonzalez J."/>
            <person name="Henrissat B."/>
            <person name="Kuo A."/>
            <person name="Liang C."/>
            <person name="Lipzen A."/>
            <person name="Lutzoni F."/>
            <person name="Magnuson J."/>
            <person name="Mondo S."/>
            <person name="Nolan M."/>
            <person name="Ohm R."/>
            <person name="Pangilinan J."/>
            <person name="Park H.-J."/>
            <person name="Ramirez L."/>
            <person name="Alfaro M."/>
            <person name="Sun H."/>
            <person name="Tritt A."/>
            <person name="Yoshinaga Y."/>
            <person name="Zwiers L.-H."/>
            <person name="Turgeon B."/>
            <person name="Goodwin S."/>
            <person name="Spatafora J."/>
            <person name="Crous P."/>
            <person name="Grigoriev I."/>
        </authorList>
    </citation>
    <scope>NUCLEOTIDE SEQUENCE</scope>
    <source>
        <strain evidence="2">CBS 175.79</strain>
    </source>
</reference>
<dbReference type="AlphaFoldDB" id="A0A6A5Y228"/>
<keyword evidence="3" id="KW-1185">Reference proteome</keyword>
<feature type="compositionally biased region" description="Polar residues" evidence="1">
    <location>
        <begin position="227"/>
        <end position="241"/>
    </location>
</feature>
<accession>A0A6A5Y228</accession>
<sequence length="394" mass="44155">MVLQDIGDPPQDNSDDSYSQYASPSGRRFDSSQLPRPIPLIAPLVGSSETVVRIKTEQTIKFAEQKVHRSLTQPEAQALAFHLYQLEKNKSYFAVAGVAAGSYRWYTTMADFRYPFYKPKPESIDPNKFLFIRGPNAQYARQAWRFAAFAFVAGQIGKLLGVVLAQPLAAQATAADPALAQFSTDLKAALSIDHQKDRDFASHRKAEWEERIRRNAGASAPARKVESNTNSQYGDDMSPTSGDDAWGTTSGSDHYSDSGFSSSSTSQATTSNQQAARPQPTNSWSRQRNRRDHDDDDASPTGGLFQDEVQDQSRPGESAWDRLRRGAGPAAEPRPKRPEPTRREQREGSSLGGSFTFAETDDERRYAQEKAQREFDQRIEQERQGKSFDEERRW</sequence>
<feature type="compositionally biased region" description="Basic and acidic residues" evidence="1">
    <location>
        <begin position="362"/>
        <end position="394"/>
    </location>
</feature>
<protein>
    <submittedName>
        <fullName evidence="2">Uncharacterized protein</fullName>
    </submittedName>
</protein>
<evidence type="ECO:0000313" key="2">
    <source>
        <dbReference type="EMBL" id="KAF2018614.1"/>
    </source>
</evidence>
<organism evidence="2 3">
    <name type="scientific">Aaosphaeria arxii CBS 175.79</name>
    <dbReference type="NCBI Taxonomy" id="1450172"/>
    <lineage>
        <taxon>Eukaryota</taxon>
        <taxon>Fungi</taxon>
        <taxon>Dikarya</taxon>
        <taxon>Ascomycota</taxon>
        <taxon>Pezizomycotina</taxon>
        <taxon>Dothideomycetes</taxon>
        <taxon>Pleosporomycetidae</taxon>
        <taxon>Pleosporales</taxon>
        <taxon>Pleosporales incertae sedis</taxon>
        <taxon>Aaosphaeria</taxon>
    </lineage>
</organism>
<feature type="compositionally biased region" description="Basic and acidic residues" evidence="1">
    <location>
        <begin position="333"/>
        <end position="347"/>
    </location>
</feature>
<evidence type="ECO:0000313" key="3">
    <source>
        <dbReference type="Proteomes" id="UP000799778"/>
    </source>
</evidence>
<name>A0A6A5Y228_9PLEO</name>
<feature type="region of interest" description="Disordered" evidence="1">
    <location>
        <begin position="1"/>
        <end position="34"/>
    </location>
</feature>
<dbReference type="EMBL" id="ML978067">
    <property type="protein sequence ID" value="KAF2018614.1"/>
    <property type="molecule type" value="Genomic_DNA"/>
</dbReference>
<evidence type="ECO:0000256" key="1">
    <source>
        <dbReference type="SAM" id="MobiDB-lite"/>
    </source>
</evidence>
<dbReference type="Proteomes" id="UP000799778">
    <property type="component" value="Unassembled WGS sequence"/>
</dbReference>
<feature type="region of interest" description="Disordered" evidence="1">
    <location>
        <begin position="211"/>
        <end position="394"/>
    </location>
</feature>
<proteinExistence type="predicted"/>
<dbReference type="RefSeq" id="XP_033386953.1">
    <property type="nucleotide sequence ID" value="XM_033526909.1"/>
</dbReference>
<feature type="compositionally biased region" description="Low complexity" evidence="1">
    <location>
        <begin position="250"/>
        <end position="276"/>
    </location>
</feature>
<dbReference type="GeneID" id="54284306"/>
<dbReference type="OrthoDB" id="4204700at2759"/>
<gene>
    <name evidence="2" type="ORF">BU24DRAFT_418132</name>
</gene>